<dbReference type="InterPro" id="IPR052169">
    <property type="entry name" value="CW_Biosynth-Accessory"/>
</dbReference>
<evidence type="ECO:0000259" key="2">
    <source>
        <dbReference type="SMART" id="SM00854"/>
    </source>
</evidence>
<accession>A0A398CTX5</accession>
<dbReference type="Gene3D" id="3.60.21.10">
    <property type="match status" value="1"/>
</dbReference>
<dbReference type="PANTHER" id="PTHR33393:SF12">
    <property type="entry name" value="CAPSULE BIOSYNTHESIS PROTEIN CAPA"/>
    <property type="match status" value="1"/>
</dbReference>
<dbReference type="AlphaFoldDB" id="A0A398CTX5"/>
<reference evidence="3 4" key="1">
    <citation type="submission" date="2018-09" db="EMBL/GenBank/DDBJ databases">
        <title>Cohnella cavernae sp. nov., isolated from a karst cave.</title>
        <authorList>
            <person name="Zhu H."/>
        </authorList>
    </citation>
    <scope>NUCLEOTIDE SEQUENCE [LARGE SCALE GENOMIC DNA]</scope>
    <source>
        <strain evidence="3 4">K2E09-144</strain>
    </source>
</reference>
<comment type="similarity">
    <text evidence="1">Belongs to the CapA family.</text>
</comment>
<organism evidence="3 4">
    <name type="scientific">Cohnella faecalis</name>
    <dbReference type="NCBI Taxonomy" id="2315694"/>
    <lineage>
        <taxon>Bacteria</taxon>
        <taxon>Bacillati</taxon>
        <taxon>Bacillota</taxon>
        <taxon>Bacilli</taxon>
        <taxon>Bacillales</taxon>
        <taxon>Paenibacillaceae</taxon>
        <taxon>Cohnella</taxon>
    </lineage>
</organism>
<keyword evidence="4" id="KW-1185">Reference proteome</keyword>
<name>A0A398CTX5_9BACL</name>
<protein>
    <submittedName>
        <fullName evidence="3">CapA family protein</fullName>
    </submittedName>
</protein>
<dbReference type="SUPFAM" id="SSF56300">
    <property type="entry name" value="Metallo-dependent phosphatases"/>
    <property type="match status" value="1"/>
</dbReference>
<dbReference type="InterPro" id="IPR019079">
    <property type="entry name" value="Capsule_synth_CapA"/>
</dbReference>
<dbReference type="SMART" id="SM00854">
    <property type="entry name" value="PGA_cap"/>
    <property type="match status" value="1"/>
</dbReference>
<feature type="domain" description="Capsule synthesis protein CapA" evidence="2">
    <location>
        <begin position="5"/>
        <end position="231"/>
    </location>
</feature>
<proteinExistence type="inferred from homology"/>
<comment type="caution">
    <text evidence="3">The sequence shown here is derived from an EMBL/GenBank/DDBJ whole genome shotgun (WGS) entry which is preliminary data.</text>
</comment>
<evidence type="ECO:0000313" key="3">
    <source>
        <dbReference type="EMBL" id="RIE04719.1"/>
    </source>
</evidence>
<dbReference type="PANTHER" id="PTHR33393">
    <property type="entry name" value="POLYGLUTAMINE SYNTHESIS ACCESSORY PROTEIN RV0574C-RELATED"/>
    <property type="match status" value="1"/>
</dbReference>
<evidence type="ECO:0000313" key="4">
    <source>
        <dbReference type="Proteomes" id="UP000266340"/>
    </source>
</evidence>
<dbReference type="InterPro" id="IPR029052">
    <property type="entry name" value="Metallo-depent_PP-like"/>
</dbReference>
<dbReference type="CDD" id="cd07381">
    <property type="entry name" value="MPP_CapA"/>
    <property type="match status" value="1"/>
</dbReference>
<gene>
    <name evidence="3" type="ORF">D3H35_04340</name>
</gene>
<dbReference type="Proteomes" id="UP000266340">
    <property type="component" value="Unassembled WGS sequence"/>
</dbReference>
<dbReference type="EMBL" id="QXJM01000023">
    <property type="protein sequence ID" value="RIE04719.1"/>
    <property type="molecule type" value="Genomic_DNA"/>
</dbReference>
<dbReference type="Pfam" id="PF09587">
    <property type="entry name" value="PGA_cap"/>
    <property type="match status" value="1"/>
</dbReference>
<evidence type="ECO:0000256" key="1">
    <source>
        <dbReference type="ARBA" id="ARBA00005662"/>
    </source>
</evidence>
<sequence>MRYVSLVRAGRPDLHASRLGNRQSGDASGRRGPEVYRLSQVQCTGGIGRCLERRGVQLVSTANNHSMDRGFTGIVRTLRNVRQAGLVPFGTSSSPEDAERLVIEERNGIKLGLLACTYGTNGIPVPEDKKYAVDLIDLPAIREHIHRLREAGADAVSVSLHFGTEYQRMPNEQQIAIAHDVVAAGADVVLGSHPHVVQPYDIIEVSAADSADGEPHRGVVIYSLGNFISNQSEEWQDVGLIFGIKLTKTTDANGESRTEWDAISLTPTKVHMQRVNKKKYYTILPMEQSIKAHNNPKLTAQDYTRMTKQLESLNKHLQSLVK</sequence>